<proteinExistence type="predicted"/>
<dbReference type="InterPro" id="IPR009081">
    <property type="entry name" value="PP-bd_ACP"/>
</dbReference>
<evidence type="ECO:0000259" key="4">
    <source>
        <dbReference type="Pfam" id="PF00550"/>
    </source>
</evidence>
<sequence length="992" mass="109858">MFGAPKQSTVDFEEHSAHAMDKYIDAAVVKLQELGLPPVESSARKTPVVGMLAHSGIPYVVTIVALNRLGYTSFLVSPRLASPALKALLDLADCHTLLTTEAFHRVIGEVQKERDVVVKPMLIREDYDFQDAPVFQRQYDQEAEAKKVAVIIHSSGSTGLPKPIYLTNQSCIAAFAIHMDMRGFIAAPMFHSNCFYETFRAIYSRKPLYYCNFAIPLTRQNLIDMVDAVKPEIFHVVPYTVKLLAESDAGIDMLAKMKIVLFSGSACPEELGRRLVERGVNLVANYGATETGRVMNSARPKGDNDWDYLRLLPSAVPYIMMDEIAPGSGLYECVALDGLKSKSTVNTDDPPGAFRTRDLFTPHPTRSGLWKYASRMDDRFTLINGEKVLPLPLEGRIRQEELVREACVFGERHSFPGVLIVKADCAANMSDDAYLDSVWTAVEAANNNAETFSRIPRDLVIILPADTRYPQTDKGTFIRMQMYEQFKEEIESAYRGFETVEGGQLVLEGEALEQYLIQKLREHTGGEVPFAEADLFASGIDSLQCMQMWHLLKRELDLGGHQDELSQNVLYETGNVRQLAAHLTGLRKGEGNEKTDDVAVMEELISKYSNLQRKDVVLLTGATGALGAHILAQLVARPNVSAVWTTVRASNDNAALLRVRKSLDTRELKVSNEHFSKVVAVSSDLGRSDLGLTPSKLTELSNNLTCVIHGAWAVNFNIPVQSFEDQHIKGVHNLIQLCLSKKSVQPARFYFCSSVSSAGGSPRPGTVAEGPVISPKHVQGTGYARSKYVAENITLNAARGCPNLTSRVLRVGQLIGDTQVGEWNTTEGIPLMIQTAQTIGALPALDEEMTWLPVDVAATVIIELAEFTNAQTTAPVDRVFHVLNPTRFHWARDMLPALASAGLEFETLPTEQWMERLRSSDRDPVKNPPIKLLNWFESKYGSKEGAAKTEVLIYSTEETIRASPALDAVPDILDKEYVSRFVGRLRGHWDGK</sequence>
<keyword evidence="1" id="KW-0596">Phosphopantetheine</keyword>
<evidence type="ECO:0000313" key="6">
    <source>
        <dbReference type="EMBL" id="KAF2658676.1"/>
    </source>
</evidence>
<dbReference type="Proteomes" id="UP000799324">
    <property type="component" value="Unassembled WGS sequence"/>
</dbReference>
<dbReference type="Gene3D" id="3.40.50.12780">
    <property type="entry name" value="N-terminal domain of ligase-like"/>
    <property type="match status" value="1"/>
</dbReference>
<keyword evidence="7" id="KW-1185">Reference proteome</keyword>
<keyword evidence="2" id="KW-0597">Phosphoprotein</keyword>
<dbReference type="Pfam" id="PF23562">
    <property type="entry name" value="AMP-binding_C_3"/>
    <property type="match status" value="1"/>
</dbReference>
<dbReference type="Gene3D" id="1.10.1200.10">
    <property type="entry name" value="ACP-like"/>
    <property type="match status" value="1"/>
</dbReference>
<gene>
    <name evidence="6" type="ORF">K491DRAFT_624426</name>
</gene>
<evidence type="ECO:0000313" key="7">
    <source>
        <dbReference type="Proteomes" id="UP000799324"/>
    </source>
</evidence>
<dbReference type="SUPFAM" id="SSF56801">
    <property type="entry name" value="Acetyl-CoA synthetase-like"/>
    <property type="match status" value="1"/>
</dbReference>
<dbReference type="SUPFAM" id="SSF51735">
    <property type="entry name" value="NAD(P)-binding Rossmann-fold domains"/>
    <property type="match status" value="1"/>
</dbReference>
<evidence type="ECO:0000259" key="3">
    <source>
        <dbReference type="Pfam" id="PF00501"/>
    </source>
</evidence>
<dbReference type="OrthoDB" id="429813at2759"/>
<dbReference type="InterPro" id="IPR036291">
    <property type="entry name" value="NAD(P)-bd_dom_sf"/>
</dbReference>
<dbReference type="Gene3D" id="3.40.50.720">
    <property type="entry name" value="NAD(P)-binding Rossmann-like Domain"/>
    <property type="match status" value="1"/>
</dbReference>
<dbReference type="InterPro" id="IPR013120">
    <property type="entry name" value="FAR_NAD-bd"/>
</dbReference>
<dbReference type="InterPro" id="IPR051414">
    <property type="entry name" value="Adenylate-forming_Reductase"/>
</dbReference>
<evidence type="ECO:0000259" key="5">
    <source>
        <dbReference type="Pfam" id="PF07993"/>
    </source>
</evidence>
<dbReference type="SUPFAM" id="SSF47336">
    <property type="entry name" value="ACP-like"/>
    <property type="match status" value="1"/>
</dbReference>
<dbReference type="InterPro" id="IPR020845">
    <property type="entry name" value="AMP-binding_CS"/>
</dbReference>
<feature type="domain" description="AMP-dependent synthetase/ligase" evidence="3">
    <location>
        <begin position="44"/>
        <end position="307"/>
    </location>
</feature>
<evidence type="ECO:0000256" key="1">
    <source>
        <dbReference type="ARBA" id="ARBA00022450"/>
    </source>
</evidence>
<dbReference type="EMBL" id="MU004313">
    <property type="protein sequence ID" value="KAF2658676.1"/>
    <property type="molecule type" value="Genomic_DNA"/>
</dbReference>
<organism evidence="6 7">
    <name type="scientific">Lophiostoma macrostomum CBS 122681</name>
    <dbReference type="NCBI Taxonomy" id="1314788"/>
    <lineage>
        <taxon>Eukaryota</taxon>
        <taxon>Fungi</taxon>
        <taxon>Dikarya</taxon>
        <taxon>Ascomycota</taxon>
        <taxon>Pezizomycotina</taxon>
        <taxon>Dothideomycetes</taxon>
        <taxon>Pleosporomycetidae</taxon>
        <taxon>Pleosporales</taxon>
        <taxon>Lophiostomataceae</taxon>
        <taxon>Lophiostoma</taxon>
    </lineage>
</organism>
<dbReference type="Pfam" id="PF00501">
    <property type="entry name" value="AMP-binding"/>
    <property type="match status" value="1"/>
</dbReference>
<dbReference type="Pfam" id="PF00550">
    <property type="entry name" value="PP-binding"/>
    <property type="match status" value="1"/>
</dbReference>
<dbReference type="InterPro" id="IPR036736">
    <property type="entry name" value="ACP-like_sf"/>
</dbReference>
<feature type="domain" description="Carrier" evidence="4">
    <location>
        <begin position="531"/>
        <end position="583"/>
    </location>
</feature>
<name>A0A6A6TGV6_9PLEO</name>
<accession>A0A6A6TGV6</accession>
<reference evidence="6" key="1">
    <citation type="journal article" date="2020" name="Stud. Mycol.">
        <title>101 Dothideomycetes genomes: a test case for predicting lifestyles and emergence of pathogens.</title>
        <authorList>
            <person name="Haridas S."/>
            <person name="Albert R."/>
            <person name="Binder M."/>
            <person name="Bloem J."/>
            <person name="Labutti K."/>
            <person name="Salamov A."/>
            <person name="Andreopoulos B."/>
            <person name="Baker S."/>
            <person name="Barry K."/>
            <person name="Bills G."/>
            <person name="Bluhm B."/>
            <person name="Cannon C."/>
            <person name="Castanera R."/>
            <person name="Culley D."/>
            <person name="Daum C."/>
            <person name="Ezra D."/>
            <person name="Gonzalez J."/>
            <person name="Henrissat B."/>
            <person name="Kuo A."/>
            <person name="Liang C."/>
            <person name="Lipzen A."/>
            <person name="Lutzoni F."/>
            <person name="Magnuson J."/>
            <person name="Mondo S."/>
            <person name="Nolan M."/>
            <person name="Ohm R."/>
            <person name="Pangilinan J."/>
            <person name="Park H.-J."/>
            <person name="Ramirez L."/>
            <person name="Alfaro M."/>
            <person name="Sun H."/>
            <person name="Tritt A."/>
            <person name="Yoshinaga Y."/>
            <person name="Zwiers L.-H."/>
            <person name="Turgeon B."/>
            <person name="Goodwin S."/>
            <person name="Spatafora J."/>
            <person name="Crous P."/>
            <person name="Grigoriev I."/>
        </authorList>
    </citation>
    <scope>NUCLEOTIDE SEQUENCE</scope>
    <source>
        <strain evidence="6">CBS 122681</strain>
    </source>
</reference>
<feature type="domain" description="Thioester reductase (TE)" evidence="5">
    <location>
        <begin position="619"/>
        <end position="861"/>
    </location>
</feature>
<dbReference type="Pfam" id="PF07993">
    <property type="entry name" value="NAD_binding_4"/>
    <property type="match status" value="1"/>
</dbReference>
<dbReference type="AlphaFoldDB" id="A0A6A6TGV6"/>
<dbReference type="InterPro" id="IPR042099">
    <property type="entry name" value="ANL_N_sf"/>
</dbReference>
<protein>
    <submittedName>
        <fullName evidence="6">Acetyl-CoA synthetase-like protein</fullName>
    </submittedName>
</protein>
<dbReference type="PROSITE" id="PS00455">
    <property type="entry name" value="AMP_BINDING"/>
    <property type="match status" value="1"/>
</dbReference>
<dbReference type="PANTHER" id="PTHR43439:SF2">
    <property type="entry name" value="ENZYME, PUTATIVE (JCVI)-RELATED"/>
    <property type="match status" value="1"/>
</dbReference>
<dbReference type="PANTHER" id="PTHR43439">
    <property type="entry name" value="PHENYLACETATE-COENZYME A LIGASE"/>
    <property type="match status" value="1"/>
</dbReference>
<dbReference type="InterPro" id="IPR000873">
    <property type="entry name" value="AMP-dep_synth/lig_dom"/>
</dbReference>
<evidence type="ECO:0000256" key="2">
    <source>
        <dbReference type="ARBA" id="ARBA00022553"/>
    </source>
</evidence>